<protein>
    <submittedName>
        <fullName evidence="2">Uncharacterized protein</fullName>
    </submittedName>
</protein>
<dbReference type="EMBL" id="JAECZO010000145">
    <property type="protein sequence ID" value="KAK7198347.1"/>
    <property type="molecule type" value="Genomic_DNA"/>
</dbReference>
<reference evidence="2 3" key="1">
    <citation type="journal article" date="2021" name="MBio">
        <title>A New Model Trypanosomatid, Novymonas esmeraldas: Genomic Perception of Its 'Candidatus Pandoraea novymonadis' Endosymbiont.</title>
        <authorList>
            <person name="Zakharova A."/>
            <person name="Saura A."/>
            <person name="Butenko A."/>
            <person name="Podesvova L."/>
            <person name="Warmusova S."/>
            <person name="Kostygov A.Y."/>
            <person name="Nenarokova A."/>
            <person name="Lukes J."/>
            <person name="Opperdoes F.R."/>
            <person name="Yurchenko V."/>
        </authorList>
    </citation>
    <scope>NUCLEOTIDE SEQUENCE [LARGE SCALE GENOMIC DNA]</scope>
    <source>
        <strain evidence="2 3">E262AT.01</strain>
    </source>
</reference>
<accession>A0AAW0EVR7</accession>
<gene>
    <name evidence="2" type="ORF">NESM_000793600</name>
</gene>
<comment type="caution">
    <text evidence="2">The sequence shown here is derived from an EMBL/GenBank/DDBJ whole genome shotgun (WGS) entry which is preliminary data.</text>
</comment>
<sequence length="685" mass="69644">MSHLLTGELQRRRQLPPPRLHHLVPLPHHIAALGDATTGTDSSGNSSPPCAAPARPSPPGRVSTPSLRRESADSATARVPPRLRQPSVRSLLPQPCGPPASSAATATGVTDEHGTPHRVQPPPSTSVETRPVTLPSRPPHAASSGDGGGGSVRGRCYRTPAAQLVHSITRLNRMTAEAGGLADAAAPFIITAGRCEAGVGSGAATRRLARVPLLPLTLCTDGATVVLVDPNGTAQHCNYVHAVDTYRQCRAAVAAPSSSPPTTVLWWSWRDLHASHTGDAVPLATARAALVVGGGTVNVGGVVDTAGAAAAARQAAGPAPLSAVQPERLCLSHGDPMVLVLAGGDVCAGAAAAAAAEDPDVFSLAGDVLRDVYHGYLPTLIESVYPHGGVPLRGCWCGVARDTEEVPSRGTQAPPSAETAIVAVRAPLLPGVASVGSAERATAAAAAHDTAAVMRSLLPSSRPPPAAADSAALWWRSIPPATALHLPRAVMAFMMPEQARLHPTPLVVAAAAAAVAAAVPVDEPHDSYSVCTAADPRNTDGGACRGTGLASPPTAGLTCVSPLLHAPRPPPRAAATATTTTIAKRVCESIVVLTPIGRVELVAPAEAGSAATTTVADVKYSLLRSAAGRSLGMSGEEVAVAYAPGSASLSDATVLDTRHAVLRLRRRLVSDMDAAHTKLCLNPPA</sequence>
<organism evidence="2 3">
    <name type="scientific">Novymonas esmeraldas</name>
    <dbReference type="NCBI Taxonomy" id="1808958"/>
    <lineage>
        <taxon>Eukaryota</taxon>
        <taxon>Discoba</taxon>
        <taxon>Euglenozoa</taxon>
        <taxon>Kinetoplastea</taxon>
        <taxon>Metakinetoplastina</taxon>
        <taxon>Trypanosomatida</taxon>
        <taxon>Trypanosomatidae</taxon>
        <taxon>Novymonas</taxon>
    </lineage>
</organism>
<name>A0AAW0EVR7_9TRYP</name>
<dbReference type="Proteomes" id="UP001430356">
    <property type="component" value="Unassembled WGS sequence"/>
</dbReference>
<dbReference type="AlphaFoldDB" id="A0AAW0EVR7"/>
<feature type="region of interest" description="Disordered" evidence="1">
    <location>
        <begin position="1"/>
        <end position="155"/>
    </location>
</feature>
<evidence type="ECO:0000313" key="2">
    <source>
        <dbReference type="EMBL" id="KAK7198347.1"/>
    </source>
</evidence>
<proteinExistence type="predicted"/>
<evidence type="ECO:0000256" key="1">
    <source>
        <dbReference type="SAM" id="MobiDB-lite"/>
    </source>
</evidence>
<keyword evidence="3" id="KW-1185">Reference proteome</keyword>
<evidence type="ECO:0000313" key="3">
    <source>
        <dbReference type="Proteomes" id="UP001430356"/>
    </source>
</evidence>